<name>A0A3B1D3S3_9ZZZZ</name>
<comment type="similarity">
    <text evidence="1">Belongs to the Mg-chelatase subunits D/I family. ComM subfamily.</text>
</comment>
<sequence>MLAKVYSYGLNGLDAYPVTIEVDVSRGLPATNIVGLPDNAIKESKERVRTAIKNSGYKFLSSRTTINLSPADTKKEGPSFDLAIALGYLAASGQIHLPHLNQYAFLGELSLDGHVKPIKGSLCVALSMKSRNLKGLFLPKNNAPEAAISDAVSIYPVKTLNEIISLLNTSMPIDPFEMDINSIFKNANHYEIDFNDVKGQAHVKRGLEIAAAGGHNVLLIGPPGSGKSMLAKRMPTILPDMNLDEALEVTKIQSIMGLIRNGRGIVATRPFRSPHHTTSGVAITGGGSNPRPGEVTLGHNGILFLDELPEFNRNVLEVLRQPMEDHYVTIARAARTLTFPAKFMLIAAMNPCPCGFLTDPKKDCLCSPLQIQRYISKISGPLLDRIDIHLEVPALPSTELLEHSTSELSEKIKERTSEARIVQQERYTNENIFSNTHMSQKQIKKFCKLSDDSKKLLKTAIESLNLSARAYDKILKLARTIADLGKKENILPGHISEAIQYRSLDRGWGQ</sequence>
<dbReference type="PRINTS" id="PR01657">
    <property type="entry name" value="MCMFAMILY"/>
</dbReference>
<dbReference type="Gene3D" id="3.30.230.10">
    <property type="match status" value="1"/>
</dbReference>
<dbReference type="InterPro" id="IPR014721">
    <property type="entry name" value="Ribsml_uS5_D2-typ_fold_subgr"/>
</dbReference>
<reference evidence="5" key="1">
    <citation type="submission" date="2018-06" db="EMBL/GenBank/DDBJ databases">
        <authorList>
            <person name="Zhirakovskaya E."/>
        </authorList>
    </citation>
    <scope>NUCLEOTIDE SEQUENCE</scope>
</reference>
<keyword evidence="2" id="KW-0547">Nucleotide-binding</keyword>
<dbReference type="SUPFAM" id="SSF52540">
    <property type="entry name" value="P-loop containing nucleoside triphosphate hydrolases"/>
    <property type="match status" value="1"/>
</dbReference>
<dbReference type="InterPro" id="IPR027417">
    <property type="entry name" value="P-loop_NTPase"/>
</dbReference>
<dbReference type="PANTHER" id="PTHR32039">
    <property type="entry name" value="MAGNESIUM-CHELATASE SUBUNIT CHLI"/>
    <property type="match status" value="1"/>
</dbReference>
<dbReference type="InterPro" id="IPR001208">
    <property type="entry name" value="MCM_dom"/>
</dbReference>
<accession>A0A3B1D3S3</accession>
<dbReference type="AlphaFoldDB" id="A0A3B1D3S3"/>
<dbReference type="NCBIfam" id="TIGR00368">
    <property type="entry name" value="YifB family Mg chelatase-like AAA ATPase"/>
    <property type="match status" value="1"/>
</dbReference>
<dbReference type="EMBL" id="UOGJ01000110">
    <property type="protein sequence ID" value="VAX36809.1"/>
    <property type="molecule type" value="Genomic_DNA"/>
</dbReference>
<organism evidence="5">
    <name type="scientific">hydrothermal vent metagenome</name>
    <dbReference type="NCBI Taxonomy" id="652676"/>
    <lineage>
        <taxon>unclassified sequences</taxon>
        <taxon>metagenomes</taxon>
        <taxon>ecological metagenomes</taxon>
    </lineage>
</organism>
<dbReference type="Pfam" id="PF01078">
    <property type="entry name" value="Mg_chelatase"/>
    <property type="match status" value="1"/>
</dbReference>
<evidence type="ECO:0000313" key="5">
    <source>
        <dbReference type="EMBL" id="VAX36809.1"/>
    </source>
</evidence>
<dbReference type="PANTHER" id="PTHR32039:SF7">
    <property type="entry name" value="COMPETENCE PROTEIN COMM"/>
    <property type="match status" value="1"/>
</dbReference>
<protein>
    <submittedName>
        <fullName evidence="5">MG(2+) CHELATASE FAMILY PROTEIN / ComM-related protein</fullName>
    </submittedName>
</protein>
<dbReference type="SMART" id="SM00382">
    <property type="entry name" value="AAA"/>
    <property type="match status" value="1"/>
</dbReference>
<dbReference type="GO" id="GO:0003677">
    <property type="term" value="F:DNA binding"/>
    <property type="evidence" value="ECO:0007669"/>
    <property type="project" value="InterPro"/>
</dbReference>
<dbReference type="Gene3D" id="3.40.50.300">
    <property type="entry name" value="P-loop containing nucleotide triphosphate hydrolases"/>
    <property type="match status" value="1"/>
</dbReference>
<keyword evidence="3" id="KW-0067">ATP-binding</keyword>
<dbReference type="InterPro" id="IPR025158">
    <property type="entry name" value="Mg_chelat-rel_C"/>
</dbReference>
<dbReference type="InterPro" id="IPR045006">
    <property type="entry name" value="CHLI-like"/>
</dbReference>
<feature type="domain" description="AAA+ ATPase" evidence="4">
    <location>
        <begin position="213"/>
        <end position="396"/>
    </location>
</feature>
<gene>
    <name evidence="5" type="ORF">MNBD_UNCLBAC01-1313</name>
</gene>
<evidence type="ECO:0000256" key="2">
    <source>
        <dbReference type="ARBA" id="ARBA00022741"/>
    </source>
</evidence>
<dbReference type="GO" id="GO:0005524">
    <property type="term" value="F:ATP binding"/>
    <property type="evidence" value="ECO:0007669"/>
    <property type="project" value="UniProtKB-KW"/>
</dbReference>
<evidence type="ECO:0000256" key="1">
    <source>
        <dbReference type="ARBA" id="ARBA00006354"/>
    </source>
</evidence>
<evidence type="ECO:0000256" key="3">
    <source>
        <dbReference type="ARBA" id="ARBA00022840"/>
    </source>
</evidence>
<dbReference type="SUPFAM" id="SSF54211">
    <property type="entry name" value="Ribosomal protein S5 domain 2-like"/>
    <property type="match status" value="1"/>
</dbReference>
<evidence type="ECO:0000259" key="4">
    <source>
        <dbReference type="SMART" id="SM00382"/>
    </source>
</evidence>
<dbReference type="InterPro" id="IPR003593">
    <property type="entry name" value="AAA+_ATPase"/>
</dbReference>
<dbReference type="Pfam" id="PF13541">
    <property type="entry name" value="ChlI"/>
    <property type="match status" value="1"/>
</dbReference>
<dbReference type="InterPro" id="IPR000523">
    <property type="entry name" value="Mg_chelatse_chII-like_cat_dom"/>
</dbReference>
<proteinExistence type="inferred from homology"/>
<dbReference type="InterPro" id="IPR020568">
    <property type="entry name" value="Ribosomal_Su5_D2-typ_SF"/>
</dbReference>
<dbReference type="Pfam" id="PF13335">
    <property type="entry name" value="Mg_chelatase_C"/>
    <property type="match status" value="1"/>
</dbReference>
<dbReference type="InterPro" id="IPR004482">
    <property type="entry name" value="Mg_chelat-rel"/>
</dbReference>